<proteinExistence type="predicted"/>
<evidence type="ECO:0000256" key="1">
    <source>
        <dbReference type="SAM" id="MobiDB-lite"/>
    </source>
</evidence>
<reference evidence="2 3" key="1">
    <citation type="submission" date="2020-02" db="EMBL/GenBank/DDBJ databases">
        <authorList>
            <person name="Ferguson B K."/>
        </authorList>
    </citation>
    <scope>NUCLEOTIDE SEQUENCE [LARGE SCALE GENOMIC DNA]</scope>
</reference>
<sequence length="405" mass="45600">VAGQKNEVETNCVLFKNTMKNENPEHHSPLGPTFMDLQGLKRRCLIRLMKHLQHHQINKVSMKRKSAALACRRFEGVHSHGRITAILSDINAEFNLSIKKIVGTVTYNGSNFVKALDISGVDINNNTDCVAGQKNEVETNCVLFKNTMKNENPEHHSPLGPTFMDLQGLKVGFSCSQLILLVTLLFWGLIHFRKGYYLCDNLFSKIKLSCWTKNIFMSTKSDRCITSRHLLWIYGVMDIKDSKYHAELCGSAPVLSLAVIGATSPPPHHRRRRAPSTPRLISRRAGPRPASARELLRWEHLPDLQRSAALSVTQSHQDPSDAFSPGSPEITQISRTSSDSTTRRAQVVKVFGWIGTKSFNKKLTLFLYKQSLFFLRPSRLSCFPLRLLGGHHRQSRSPQATGCCQ</sequence>
<feature type="non-terminal residue" evidence="2">
    <location>
        <position position="1"/>
    </location>
</feature>
<protein>
    <submittedName>
        <fullName evidence="2">Uncharacterized protein</fullName>
    </submittedName>
</protein>
<dbReference type="OrthoDB" id="8195018at2759"/>
<dbReference type="EMBL" id="CADCXV010000999">
    <property type="protein sequence ID" value="CAB0040058.1"/>
    <property type="molecule type" value="Genomic_DNA"/>
</dbReference>
<accession>A0A6H5IRG6</accession>
<feature type="region of interest" description="Disordered" evidence="1">
    <location>
        <begin position="263"/>
        <end position="288"/>
    </location>
</feature>
<name>A0A6H5IRG6_9HYME</name>
<feature type="region of interest" description="Disordered" evidence="1">
    <location>
        <begin position="309"/>
        <end position="341"/>
    </location>
</feature>
<dbReference type="Proteomes" id="UP000479190">
    <property type="component" value="Unassembled WGS sequence"/>
</dbReference>
<dbReference type="AlphaFoldDB" id="A0A6H5IRG6"/>
<organism evidence="2 3">
    <name type="scientific">Trichogramma brassicae</name>
    <dbReference type="NCBI Taxonomy" id="86971"/>
    <lineage>
        <taxon>Eukaryota</taxon>
        <taxon>Metazoa</taxon>
        <taxon>Ecdysozoa</taxon>
        <taxon>Arthropoda</taxon>
        <taxon>Hexapoda</taxon>
        <taxon>Insecta</taxon>
        <taxon>Pterygota</taxon>
        <taxon>Neoptera</taxon>
        <taxon>Endopterygota</taxon>
        <taxon>Hymenoptera</taxon>
        <taxon>Apocrita</taxon>
        <taxon>Proctotrupomorpha</taxon>
        <taxon>Chalcidoidea</taxon>
        <taxon>Trichogrammatidae</taxon>
        <taxon>Trichogramma</taxon>
    </lineage>
</organism>
<evidence type="ECO:0000313" key="2">
    <source>
        <dbReference type="EMBL" id="CAB0040058.1"/>
    </source>
</evidence>
<keyword evidence="3" id="KW-1185">Reference proteome</keyword>
<gene>
    <name evidence="2" type="ORF">TBRA_LOCUS11793</name>
</gene>
<evidence type="ECO:0000313" key="3">
    <source>
        <dbReference type="Proteomes" id="UP000479190"/>
    </source>
</evidence>